<dbReference type="InterPro" id="IPR032675">
    <property type="entry name" value="LRR_dom_sf"/>
</dbReference>
<evidence type="ECO:0000313" key="3">
    <source>
        <dbReference type="Proteomes" id="UP000567179"/>
    </source>
</evidence>
<comment type="caution">
    <text evidence="2">The sequence shown here is derived from an EMBL/GenBank/DDBJ whole genome shotgun (WGS) entry which is preliminary data.</text>
</comment>
<reference evidence="2 3" key="1">
    <citation type="journal article" date="2020" name="ISME J.">
        <title>Uncovering the hidden diversity of litter-decomposition mechanisms in mushroom-forming fungi.</title>
        <authorList>
            <person name="Floudas D."/>
            <person name="Bentzer J."/>
            <person name="Ahren D."/>
            <person name="Johansson T."/>
            <person name="Persson P."/>
            <person name="Tunlid A."/>
        </authorList>
    </citation>
    <scope>NUCLEOTIDE SEQUENCE [LARGE SCALE GENOMIC DNA]</scope>
    <source>
        <strain evidence="2 3">CBS 101986</strain>
    </source>
</reference>
<gene>
    <name evidence="2" type="ORF">D9619_010067</name>
</gene>
<dbReference type="SUPFAM" id="SSF81383">
    <property type="entry name" value="F-box domain"/>
    <property type="match status" value="1"/>
</dbReference>
<feature type="domain" description="F-box" evidence="1">
    <location>
        <begin position="35"/>
        <end position="88"/>
    </location>
</feature>
<dbReference type="Pfam" id="PF12937">
    <property type="entry name" value="F-box-like"/>
    <property type="match status" value="1"/>
</dbReference>
<dbReference type="Gene3D" id="3.80.10.10">
    <property type="entry name" value="Ribonuclease Inhibitor"/>
    <property type="match status" value="1"/>
</dbReference>
<proteinExistence type="predicted"/>
<dbReference type="InterPro" id="IPR001810">
    <property type="entry name" value="F-box_dom"/>
</dbReference>
<dbReference type="AlphaFoldDB" id="A0A8H5BNM8"/>
<dbReference type="Proteomes" id="UP000567179">
    <property type="component" value="Unassembled WGS sequence"/>
</dbReference>
<dbReference type="EMBL" id="JAACJJ010000015">
    <property type="protein sequence ID" value="KAF5325477.1"/>
    <property type="molecule type" value="Genomic_DNA"/>
</dbReference>
<organism evidence="2 3">
    <name type="scientific">Psilocybe cf. subviscida</name>
    <dbReference type="NCBI Taxonomy" id="2480587"/>
    <lineage>
        <taxon>Eukaryota</taxon>
        <taxon>Fungi</taxon>
        <taxon>Dikarya</taxon>
        <taxon>Basidiomycota</taxon>
        <taxon>Agaricomycotina</taxon>
        <taxon>Agaricomycetes</taxon>
        <taxon>Agaricomycetidae</taxon>
        <taxon>Agaricales</taxon>
        <taxon>Agaricineae</taxon>
        <taxon>Strophariaceae</taxon>
        <taxon>Psilocybe</taxon>
    </lineage>
</organism>
<keyword evidence="3" id="KW-1185">Reference proteome</keyword>
<dbReference type="InterPro" id="IPR036047">
    <property type="entry name" value="F-box-like_dom_sf"/>
</dbReference>
<accession>A0A8H5BNM8</accession>
<sequence length="529" mass="59761">MSPEQAQRLVDDEIRELTAKYVASLSQLKARRNLFSAISKLPNEVLLEIFMTVKDCPSSSFKDFHGISQICQRWRHLVLDAPAFWTRLSTSRHEYTMLMLHRSKLAPLDVHLPRSTSSETLLAVLDHLERIRTLSLTLTYVALRDLFDSLSKRDTVAPLMETLCIVCGWYLFRGDSDFALSLKTFGLTSCLHTLKLAQFPFDFVFPHLPNVTHLDLGEVEAAHNLTGIQLTRVLRQVPNLEVLIIGFDHLGLHDYTMTTPPDPIQLSHLTSLDIKSRANRDHIQWFLMQVSLPALQRLNIDAEDEEQWDYIQMVKTIGRTIAQGDFGGLDTLKISYDHFKISSQHTPSSANGPYVRVSFAVGDIIAGGSSFNIAECIVLSCTKHQVNGITSSPIQYLRIGWLNLDKDELHELLGNLPDVEAIETEVDVGVPFVEALTIPFPDDSNRISPNSKEPILDGILPKLEVIALRSMTFHELSRNVRKKFFSYLSYRYDHGKAIKMLGLDKQKLSASEIKLLAEVVDRVEISDDA</sequence>
<protein>
    <recommendedName>
        <fullName evidence="1">F-box domain-containing protein</fullName>
    </recommendedName>
</protein>
<dbReference type="OrthoDB" id="2884925at2759"/>
<dbReference type="Gene3D" id="1.20.1280.50">
    <property type="match status" value="1"/>
</dbReference>
<dbReference type="PROSITE" id="PS50181">
    <property type="entry name" value="FBOX"/>
    <property type="match status" value="1"/>
</dbReference>
<evidence type="ECO:0000259" key="1">
    <source>
        <dbReference type="PROSITE" id="PS50181"/>
    </source>
</evidence>
<name>A0A8H5BNM8_9AGAR</name>
<dbReference type="SUPFAM" id="SSF52047">
    <property type="entry name" value="RNI-like"/>
    <property type="match status" value="1"/>
</dbReference>
<evidence type="ECO:0000313" key="2">
    <source>
        <dbReference type="EMBL" id="KAF5325477.1"/>
    </source>
</evidence>